<dbReference type="SMART" id="SM00582">
    <property type="entry name" value="RPR"/>
    <property type="match status" value="1"/>
</dbReference>
<dbReference type="GO" id="GO:0000993">
    <property type="term" value="F:RNA polymerase II complex binding"/>
    <property type="evidence" value="ECO:0007669"/>
    <property type="project" value="InterPro"/>
</dbReference>
<organism evidence="4 5">
    <name type="scientific">Vitis vinifera</name>
    <name type="common">Grape</name>
    <dbReference type="NCBI Taxonomy" id="29760"/>
    <lineage>
        <taxon>Eukaryota</taxon>
        <taxon>Viridiplantae</taxon>
        <taxon>Streptophyta</taxon>
        <taxon>Embryophyta</taxon>
        <taxon>Tracheophyta</taxon>
        <taxon>Spermatophyta</taxon>
        <taxon>Magnoliopsida</taxon>
        <taxon>eudicotyledons</taxon>
        <taxon>Gunneridae</taxon>
        <taxon>Pentapetalae</taxon>
        <taxon>rosids</taxon>
        <taxon>Vitales</taxon>
        <taxon>Vitaceae</taxon>
        <taxon>Viteae</taxon>
        <taxon>Vitis</taxon>
    </lineage>
</organism>
<feature type="region of interest" description="Disordered" evidence="2">
    <location>
        <begin position="230"/>
        <end position="255"/>
    </location>
</feature>
<evidence type="ECO:0000313" key="4">
    <source>
        <dbReference type="EMBL" id="RVX11936.1"/>
    </source>
</evidence>
<dbReference type="InterPro" id="IPR006569">
    <property type="entry name" value="CID_dom"/>
</dbReference>
<evidence type="ECO:0000256" key="2">
    <source>
        <dbReference type="SAM" id="MobiDB-lite"/>
    </source>
</evidence>
<feature type="region of interest" description="Disordered" evidence="2">
    <location>
        <begin position="765"/>
        <end position="837"/>
    </location>
</feature>
<feature type="compositionally biased region" description="Polar residues" evidence="2">
    <location>
        <begin position="401"/>
        <end position="418"/>
    </location>
</feature>
<feature type="region of interest" description="Disordered" evidence="2">
    <location>
        <begin position="1"/>
        <end position="61"/>
    </location>
</feature>
<feature type="compositionally biased region" description="Pro residues" evidence="2">
    <location>
        <begin position="812"/>
        <end position="822"/>
    </location>
</feature>
<dbReference type="InterPro" id="IPR047415">
    <property type="entry name" value="Pcf11_CID"/>
</dbReference>
<dbReference type="InterPro" id="IPR057242">
    <property type="entry name" value="PCFS4-like"/>
</dbReference>
<dbReference type="GO" id="GO:0005634">
    <property type="term" value="C:nucleus"/>
    <property type="evidence" value="ECO:0007669"/>
    <property type="project" value="UniProtKB-ARBA"/>
</dbReference>
<dbReference type="InterPro" id="IPR045154">
    <property type="entry name" value="PCF11-like"/>
</dbReference>
<feature type="domain" description="CID" evidence="3">
    <location>
        <begin position="71"/>
        <end position="227"/>
    </location>
</feature>
<gene>
    <name evidence="4" type="primary">PCFS4_1</name>
    <name evidence="4" type="ORF">CK203_009527</name>
</gene>
<dbReference type="Gene3D" id="1.25.40.90">
    <property type="match status" value="1"/>
</dbReference>
<feature type="compositionally biased region" description="Basic and acidic residues" evidence="2">
    <location>
        <begin position="447"/>
        <end position="459"/>
    </location>
</feature>
<feature type="compositionally biased region" description="Basic and acidic residues" evidence="2">
    <location>
        <begin position="52"/>
        <end position="61"/>
    </location>
</feature>
<evidence type="ECO:0000256" key="1">
    <source>
        <dbReference type="ARBA" id="ARBA00022664"/>
    </source>
</evidence>
<feature type="region of interest" description="Disordered" evidence="2">
    <location>
        <begin position="380"/>
        <end position="421"/>
    </location>
</feature>
<name>A0A438JSJ4_VITVI</name>
<sequence length="1100" mass="118804">MEMESSRRSFDRSREPGFKKPRLAEEAERGPNPNGRPFPQRPGAAPAASRLKTNERDVDRDDLGRGLYQQQHQELVTQYKTALAELTFNSKPIITNLTIIAGENLHAAKAIAATVCTNILEVIPVYTVWLFLSAEQQLIMVAHHTNTLQVPSEQKLPSLYLLDSIVKNIGRDYIKYFAARLPEVFCKAYRQVDPSIHPGMRHLFGTWKGVFPLAPLQMIEKELGFPPAINGSSPGIATSRSDSQSQRPPHSIHVNPKYLEARQRLQQSSRTKGAANDVTGTMVNSTEDADRLDRTAGINAGRPWDDLPAKSIQHSHREAIGELVEKKIGAPYGDYEYGTDLSRNPGLGIGRPSEQGHDKPWYKAGGRVVETFSSQRNGFDIKHGFPNYPAPRSANADAHLQPTQSTVNRSNSGMSRSWKNSEEEEYMWDDMNSKMTEHSAANHSKKDRWTPDDSEKLDFENQLQKPQSIYDVGSSVDRETSTDSMSSEQREQGAFGHRMSSLWPLQEPHSTDGLKHSGTSTLILGHSEGYPTVSGLSTSASSSLARTGLRPLMGSSHAGASGFGFLTNASSGSTTGTVGQQRLQSVGAASPSGQSPMHQPDHLPVHSLPLPDIKASQFSGQFNIGSHKQFTLDALPKLIQKAQLGDLQKLLPHNLQSLSPAVPSVPIRHHAPFSPQLQPDPLQPEPSGQAQKTSLPQTSIFEAPSTIENPVLEHSNYPAAESTGKLSTSNLLAAVMKSGILSNSSVSGSIPKTSFQDTGAVLQSVIQPPLPSGPPPAQFTSSGPRVATASLSGPSHDSKSASNLSQRKVERPPLPPGPPPPSSLAGSGLPQSSNVTSNASNPIANLLSSLVAKGLISASKTESSTHVPTQMPARLQNQSAGISTISPIPVSSVSVASSVPLSSTMDAVSHTEPAAKPLLLICGLRLKLRERLDRHLEWHALKKSEPNGLNRASRSWFVNSGEWIAEVAGFPTEAKSTSPAGESGKPLETSEQMVPADENQCVCVLCGEVFEDFYSQEMDKWMFRGAVKMTVPSQGGELGTKNQGPIVHADCITESSVHDLGLACDIKVTCTNGVSPSSFLIFAMLEVWGGDFVRKKIHNA</sequence>
<dbReference type="GO" id="GO:0006369">
    <property type="term" value="P:termination of RNA polymerase II transcription"/>
    <property type="evidence" value="ECO:0007669"/>
    <property type="project" value="InterPro"/>
</dbReference>
<keyword evidence="1" id="KW-0507">mRNA processing</keyword>
<dbReference type="GO" id="GO:0031124">
    <property type="term" value="P:mRNA 3'-end processing"/>
    <property type="evidence" value="ECO:0007669"/>
    <property type="project" value="InterPro"/>
</dbReference>
<dbReference type="CDD" id="cd16982">
    <property type="entry name" value="CID_Pcf11"/>
    <property type="match status" value="1"/>
</dbReference>
<evidence type="ECO:0000313" key="5">
    <source>
        <dbReference type="Proteomes" id="UP000288805"/>
    </source>
</evidence>
<feature type="compositionally biased region" description="Pro residues" evidence="2">
    <location>
        <begin position="768"/>
        <end position="777"/>
    </location>
</feature>
<proteinExistence type="predicted"/>
<feature type="region of interest" description="Disordered" evidence="2">
    <location>
        <begin position="436"/>
        <end position="494"/>
    </location>
</feature>
<dbReference type="PANTHER" id="PTHR15921">
    <property type="entry name" value="PRE-MRNA CLEAVAGE COMPLEX II"/>
    <property type="match status" value="1"/>
</dbReference>
<feature type="region of interest" description="Disordered" evidence="2">
    <location>
        <begin position="666"/>
        <end position="695"/>
    </location>
</feature>
<feature type="compositionally biased region" description="Polar residues" evidence="2">
    <location>
        <begin position="230"/>
        <end position="248"/>
    </location>
</feature>
<evidence type="ECO:0000259" key="3">
    <source>
        <dbReference type="PROSITE" id="PS51391"/>
    </source>
</evidence>
<dbReference type="PROSITE" id="PS51391">
    <property type="entry name" value="CID"/>
    <property type="match status" value="1"/>
</dbReference>
<dbReference type="Proteomes" id="UP000288805">
    <property type="component" value="Unassembled WGS sequence"/>
</dbReference>
<accession>A0A438JSJ4</accession>
<dbReference type="InterPro" id="IPR008942">
    <property type="entry name" value="ENTH_VHS"/>
</dbReference>
<dbReference type="Pfam" id="PF04818">
    <property type="entry name" value="CID"/>
    <property type="match status" value="1"/>
</dbReference>
<protein>
    <submittedName>
        <fullName evidence="4">Polyadenylation and cleavage factor-like 4</fullName>
    </submittedName>
</protein>
<reference evidence="4 5" key="1">
    <citation type="journal article" date="2018" name="PLoS Genet.">
        <title>Population sequencing reveals clonal diversity and ancestral inbreeding in the grapevine cultivar Chardonnay.</title>
        <authorList>
            <person name="Roach M.J."/>
            <person name="Johnson D.L."/>
            <person name="Bohlmann J."/>
            <person name="van Vuuren H.J."/>
            <person name="Jones S.J."/>
            <person name="Pretorius I.S."/>
            <person name="Schmidt S.A."/>
            <person name="Borneman A.R."/>
        </authorList>
    </citation>
    <scope>NUCLEOTIDE SEQUENCE [LARGE SCALE GENOMIC DNA]</scope>
    <source>
        <strain evidence="5">cv. Chardonnay</strain>
        <tissue evidence="4">Leaf</tissue>
    </source>
</reference>
<feature type="compositionally biased region" description="Basic and acidic residues" evidence="2">
    <location>
        <begin position="1"/>
        <end position="29"/>
    </location>
</feature>
<dbReference type="EMBL" id="QGNW01000029">
    <property type="protein sequence ID" value="RVX11936.1"/>
    <property type="molecule type" value="Genomic_DNA"/>
</dbReference>
<dbReference type="AlphaFoldDB" id="A0A438JSJ4"/>
<dbReference type="PANTHER" id="PTHR15921:SF3">
    <property type="entry name" value="PRE-MRNA CLEAVAGE COMPLEX 2 PROTEIN PCF11"/>
    <property type="match status" value="1"/>
</dbReference>
<comment type="caution">
    <text evidence="4">The sequence shown here is derived from an EMBL/GenBank/DDBJ whole genome shotgun (WGS) entry which is preliminary data.</text>
</comment>
<dbReference type="GO" id="GO:0003729">
    <property type="term" value="F:mRNA binding"/>
    <property type="evidence" value="ECO:0007669"/>
    <property type="project" value="InterPro"/>
</dbReference>
<dbReference type="SUPFAM" id="SSF48464">
    <property type="entry name" value="ENTH/VHS domain"/>
    <property type="match status" value="2"/>
</dbReference>
<feature type="compositionally biased region" description="Polar residues" evidence="2">
    <location>
        <begin position="778"/>
        <end position="806"/>
    </location>
</feature>
<dbReference type="Pfam" id="PF23228">
    <property type="entry name" value="zf_PCFS4"/>
    <property type="match status" value="1"/>
</dbReference>